<evidence type="ECO:0000313" key="2">
    <source>
        <dbReference type="EMBL" id="ADR19739.1"/>
    </source>
</evidence>
<dbReference type="eggNOG" id="COG2172">
    <property type="taxonomic scope" value="Bacteria"/>
</dbReference>
<dbReference type="STRING" id="768670.Calni_1834"/>
<protein>
    <recommendedName>
        <fullName evidence="1">Histidine kinase/HSP90-like ATPase domain-containing protein</fullName>
    </recommendedName>
</protein>
<dbReference type="Pfam" id="PF13581">
    <property type="entry name" value="HATPase_c_2"/>
    <property type="match status" value="1"/>
</dbReference>
<gene>
    <name evidence="2" type="ordered locus">Calni_1834</name>
</gene>
<dbReference type="SUPFAM" id="SSF55874">
    <property type="entry name" value="ATPase domain of HSP90 chaperone/DNA topoisomerase II/histidine kinase"/>
    <property type="match status" value="1"/>
</dbReference>
<dbReference type="OrthoDB" id="5456285at2"/>
<evidence type="ECO:0000259" key="1">
    <source>
        <dbReference type="Pfam" id="PF13581"/>
    </source>
</evidence>
<dbReference type="CDD" id="cd16936">
    <property type="entry name" value="HATPase_RsbW-like"/>
    <property type="match status" value="1"/>
</dbReference>
<organism evidence="2 3">
    <name type="scientific">Calditerrivibrio nitroreducens (strain DSM 19672 / NBRC 101217 / Yu37-1)</name>
    <dbReference type="NCBI Taxonomy" id="768670"/>
    <lineage>
        <taxon>Bacteria</taxon>
        <taxon>Pseudomonadati</taxon>
        <taxon>Deferribacterota</taxon>
        <taxon>Deferribacteres</taxon>
        <taxon>Deferribacterales</taxon>
        <taxon>Calditerrivibrionaceae</taxon>
    </lineage>
</organism>
<reference evidence="2 3" key="2">
    <citation type="journal article" date="2011" name="Stand. Genomic Sci.">
        <title>Complete genome sequence of Calditerrivibrio nitroreducens type strain (Yu37-1).</title>
        <authorList>
            <person name="Pitluck S."/>
            <person name="Sikorski J."/>
            <person name="Zeytun A."/>
            <person name="Lapidus A."/>
            <person name="Nolan M."/>
            <person name="Lucas S."/>
            <person name="Hammon N."/>
            <person name="Deshpande S."/>
            <person name="Cheng J.F."/>
            <person name="Tapia R."/>
            <person name="Han C."/>
            <person name="Goodwin L."/>
            <person name="Liolios K."/>
            <person name="Pagani I."/>
            <person name="Ivanova N."/>
            <person name="Mavromatis K."/>
            <person name="Pati A."/>
            <person name="Chen A."/>
            <person name="Palaniappan K."/>
            <person name="Hauser L."/>
            <person name="Chang Y.J."/>
            <person name="Jeffries C.D."/>
            <person name="Detter J.C."/>
            <person name="Brambilla E."/>
            <person name="Djao O.D."/>
            <person name="Rohde M."/>
            <person name="Spring S."/>
            <person name="Goker M."/>
            <person name="Woyke T."/>
            <person name="Bristow J."/>
            <person name="Eisen J.A."/>
            <person name="Markowitz V."/>
            <person name="Hugenholtz P."/>
            <person name="Kyrpides N.C."/>
            <person name="Klenk H.P."/>
            <person name="Land M."/>
        </authorList>
    </citation>
    <scope>NUCLEOTIDE SEQUENCE [LARGE SCALE GENOMIC DNA]</scope>
    <source>
        <strain evidence="3">DSM 19672 / NBRC 101217 / Yu37-1</strain>
    </source>
</reference>
<sequence>MKSIYFKTDNVGLIAEIEAFCQEEGFNSFNLSREHIDPSDINYGFIIADAEFSDLFQTVKVHIAFVGHPDNYNTPHYVLDQNARLIHIKSFIDSAMNGGVIENISSNCTLKKMTYHYEIGNDIFSIDKIVYNLTKDFIYFFKISDLQKIRIGLAEMITNAIEHGNLEITGEEKFEATENDRYYDLLKEKLKISKLKNRKVNVFVTVSQKLLKITIKDKGKGFDTSKIKKKHSEEDLYKLHGRGILIASMYFDEINYNKKGNVVELIKKVS</sequence>
<name>E4TGM6_CALNY</name>
<dbReference type="HOGENOM" id="CLU_1037526_0_0_0"/>
<feature type="domain" description="Histidine kinase/HSP90-like ATPase" evidence="1">
    <location>
        <begin position="144"/>
        <end position="267"/>
    </location>
</feature>
<dbReference type="InterPro" id="IPR036890">
    <property type="entry name" value="HATPase_C_sf"/>
</dbReference>
<dbReference type="Gene3D" id="3.30.565.10">
    <property type="entry name" value="Histidine kinase-like ATPase, C-terminal domain"/>
    <property type="match status" value="1"/>
</dbReference>
<dbReference type="KEGG" id="cni:Calni_1834"/>
<dbReference type="AlphaFoldDB" id="E4TGM6"/>
<dbReference type="RefSeq" id="WP_013451949.1">
    <property type="nucleotide sequence ID" value="NC_014758.1"/>
</dbReference>
<evidence type="ECO:0000313" key="3">
    <source>
        <dbReference type="Proteomes" id="UP000007039"/>
    </source>
</evidence>
<accession>E4TGM6</accession>
<reference key="1">
    <citation type="submission" date="2010-11" db="EMBL/GenBank/DDBJ databases">
        <title>The complete genome of chromosome of Calditerrivibrio nitroreducens DSM 19672.</title>
        <authorList>
            <consortium name="US DOE Joint Genome Institute (JGI-PGF)"/>
            <person name="Lucas S."/>
            <person name="Copeland A."/>
            <person name="Lapidus A."/>
            <person name="Bruce D."/>
            <person name="Goodwin L."/>
            <person name="Pitluck S."/>
            <person name="Kyrpides N."/>
            <person name="Mavromatis K."/>
            <person name="Ivanova N."/>
            <person name="Mikhailova N."/>
            <person name="Zeytun A."/>
            <person name="Brettin T."/>
            <person name="Detter J.C."/>
            <person name="Tapia R."/>
            <person name="Han C."/>
            <person name="Land M."/>
            <person name="Hauser L."/>
            <person name="Markowitz V."/>
            <person name="Cheng J.-F."/>
            <person name="Hugenholtz P."/>
            <person name="Woyke T."/>
            <person name="Wu D."/>
            <person name="Spring S."/>
            <person name="Schroeder M."/>
            <person name="Brambilla E."/>
            <person name="Klenk H.-P."/>
            <person name="Eisen J.A."/>
        </authorList>
    </citation>
    <scope>NUCLEOTIDE SEQUENCE [LARGE SCALE GENOMIC DNA]</scope>
    <source>
        <strain>DSM 19672</strain>
    </source>
</reference>
<keyword evidence="3" id="KW-1185">Reference proteome</keyword>
<dbReference type="InterPro" id="IPR003594">
    <property type="entry name" value="HATPase_dom"/>
</dbReference>
<dbReference type="Proteomes" id="UP000007039">
    <property type="component" value="Chromosome"/>
</dbReference>
<dbReference type="EMBL" id="CP002347">
    <property type="protein sequence ID" value="ADR19739.1"/>
    <property type="molecule type" value="Genomic_DNA"/>
</dbReference>
<proteinExistence type="predicted"/>